<dbReference type="InterPro" id="IPR040205">
    <property type="entry name" value="HIN-200"/>
</dbReference>
<keyword evidence="5" id="KW-1185">Reference proteome</keyword>
<accession>A0A6P6D7J8</accession>
<feature type="compositionally biased region" description="Low complexity" evidence="3">
    <location>
        <begin position="132"/>
        <end position="154"/>
    </location>
</feature>
<evidence type="ECO:0000313" key="8">
    <source>
        <dbReference type="RefSeq" id="XP_023555629.1"/>
    </source>
</evidence>
<dbReference type="InterPro" id="IPR004020">
    <property type="entry name" value="DAPIN"/>
</dbReference>
<evidence type="ECO:0000256" key="2">
    <source>
        <dbReference type="ARBA" id="ARBA00023198"/>
    </source>
</evidence>
<reference evidence="6 7" key="1">
    <citation type="submission" date="2025-04" db="UniProtKB">
        <authorList>
            <consortium name="RefSeq"/>
        </authorList>
    </citation>
    <scope>IDENTIFICATION</scope>
</reference>
<comment type="similarity">
    <text evidence="1">Belongs to the HIN-200 family.</text>
</comment>
<evidence type="ECO:0000259" key="4">
    <source>
        <dbReference type="PROSITE" id="PS50824"/>
    </source>
</evidence>
<organism evidence="5 7">
    <name type="scientific">Octodon degus</name>
    <name type="common">Degu</name>
    <name type="synonym">Sciurus degus</name>
    <dbReference type="NCBI Taxonomy" id="10160"/>
    <lineage>
        <taxon>Eukaryota</taxon>
        <taxon>Metazoa</taxon>
        <taxon>Chordata</taxon>
        <taxon>Craniata</taxon>
        <taxon>Vertebrata</taxon>
        <taxon>Euteleostomi</taxon>
        <taxon>Mammalia</taxon>
        <taxon>Eutheria</taxon>
        <taxon>Euarchontoglires</taxon>
        <taxon>Glires</taxon>
        <taxon>Rodentia</taxon>
        <taxon>Hystricomorpha</taxon>
        <taxon>Octodontidae</taxon>
        <taxon>Octodon</taxon>
    </lineage>
</organism>
<feature type="domain" description="Pyrin" evidence="4">
    <location>
        <begin position="1"/>
        <end position="87"/>
    </location>
</feature>
<dbReference type="RefSeq" id="XP_023555627.1">
    <property type="nucleotide sequence ID" value="XM_023699859.1"/>
</dbReference>
<dbReference type="GO" id="GO:0006954">
    <property type="term" value="P:inflammatory response"/>
    <property type="evidence" value="ECO:0007669"/>
    <property type="project" value="UniProtKB-KW"/>
</dbReference>
<sequence length="219" mass="24466">MENAYKEILLVKGLDSLTDEELKRFVYFIPPKFNIAKSKLENASRVEIAELMILNAGVKSTMTTAIKIFKTLHQMLVAQCVIEEKKKVDAKYKKKKMETKTVKDTSQNEKIPGVSAASRHNAIKQPAACKATTKQPTTSKVTTKKPAASKVTTKQRITSKITPQSEKIEQKDPIALDPNGNRRRKKVSVPAKQKTTKCKEVNKRGSTSSQVPKRGKKNL</sequence>
<evidence type="ECO:0000313" key="7">
    <source>
        <dbReference type="RefSeq" id="XP_023555628.1"/>
    </source>
</evidence>
<dbReference type="PROSITE" id="PS50824">
    <property type="entry name" value="DAPIN"/>
    <property type="match status" value="1"/>
</dbReference>
<keyword evidence="2" id="KW-0395">Inflammatory response</keyword>
<feature type="compositionally biased region" description="Polar residues" evidence="3">
    <location>
        <begin position="155"/>
        <end position="165"/>
    </location>
</feature>
<protein>
    <submittedName>
        <fullName evidence="6 7">Interferon-inducible protein AIM2-like</fullName>
    </submittedName>
</protein>
<evidence type="ECO:0000313" key="6">
    <source>
        <dbReference type="RefSeq" id="XP_023555627.1"/>
    </source>
</evidence>
<dbReference type="Pfam" id="PF02758">
    <property type="entry name" value="PYRIN"/>
    <property type="match status" value="1"/>
</dbReference>
<dbReference type="Proteomes" id="UP000515203">
    <property type="component" value="Unplaced"/>
</dbReference>
<dbReference type="SUPFAM" id="SSF47986">
    <property type="entry name" value="DEATH domain"/>
    <property type="match status" value="1"/>
</dbReference>
<dbReference type="FunFam" id="1.10.533.10:FF:000076">
    <property type="entry name" value="Interferon-inducible protein AIM2"/>
    <property type="match status" value="1"/>
</dbReference>
<dbReference type="PANTHER" id="PTHR12200">
    <property type="entry name" value="INTERFERON-INDUCIBLE PROTEIN AIM2 FAMILY MEMBER"/>
    <property type="match status" value="1"/>
</dbReference>
<dbReference type="GO" id="GO:0097169">
    <property type="term" value="C:AIM2 inflammasome complex"/>
    <property type="evidence" value="ECO:0007669"/>
    <property type="project" value="TreeGrafter"/>
</dbReference>
<dbReference type="Gene3D" id="1.10.533.10">
    <property type="entry name" value="Death Domain, Fas"/>
    <property type="match status" value="1"/>
</dbReference>
<dbReference type="GeneID" id="111812201"/>
<dbReference type="RefSeq" id="XP_023555628.1">
    <property type="nucleotide sequence ID" value="XM_023699860.1"/>
</dbReference>
<evidence type="ECO:0000256" key="3">
    <source>
        <dbReference type="SAM" id="MobiDB-lite"/>
    </source>
</evidence>
<dbReference type="GO" id="GO:0002218">
    <property type="term" value="P:activation of innate immune response"/>
    <property type="evidence" value="ECO:0007669"/>
    <property type="project" value="InterPro"/>
</dbReference>
<dbReference type="AlphaFoldDB" id="A0A6P6D7J8"/>
<feature type="region of interest" description="Disordered" evidence="3">
    <location>
        <begin position="126"/>
        <end position="219"/>
    </location>
</feature>
<dbReference type="GO" id="GO:0003690">
    <property type="term" value="F:double-stranded DNA binding"/>
    <property type="evidence" value="ECO:0007669"/>
    <property type="project" value="TreeGrafter"/>
</dbReference>
<gene>
    <name evidence="6 7 8" type="primary">LOC111812201</name>
</gene>
<dbReference type="SMART" id="SM01289">
    <property type="entry name" value="PYRIN"/>
    <property type="match status" value="1"/>
</dbReference>
<name>A0A6P6D7J8_OCTDE</name>
<dbReference type="RefSeq" id="XP_023555629.1">
    <property type="nucleotide sequence ID" value="XM_023699861.1"/>
</dbReference>
<dbReference type="OrthoDB" id="10058437at2759"/>
<proteinExistence type="inferred from homology"/>
<dbReference type="InterPro" id="IPR011029">
    <property type="entry name" value="DEATH-like_dom_sf"/>
</dbReference>
<dbReference type="GO" id="GO:0005654">
    <property type="term" value="C:nucleoplasm"/>
    <property type="evidence" value="ECO:0007669"/>
    <property type="project" value="TreeGrafter"/>
</dbReference>
<dbReference type="PANTHER" id="PTHR12200:SF17">
    <property type="entry name" value="INTERFERON-INDUCIBLE PROTEIN AIM2"/>
    <property type="match status" value="1"/>
</dbReference>
<feature type="region of interest" description="Disordered" evidence="3">
    <location>
        <begin position="101"/>
        <end position="120"/>
    </location>
</feature>
<evidence type="ECO:0000313" key="5">
    <source>
        <dbReference type="Proteomes" id="UP000515203"/>
    </source>
</evidence>
<dbReference type="GO" id="GO:0035458">
    <property type="term" value="P:cellular response to interferon-beta"/>
    <property type="evidence" value="ECO:0007669"/>
    <property type="project" value="InterPro"/>
</dbReference>
<evidence type="ECO:0000256" key="1">
    <source>
        <dbReference type="ARBA" id="ARBA00008647"/>
    </source>
</evidence>